<dbReference type="SUPFAM" id="SSF48452">
    <property type="entry name" value="TPR-like"/>
    <property type="match status" value="1"/>
</dbReference>
<dbReference type="PROSITE" id="PS52015">
    <property type="entry name" value="TONB_CTD"/>
    <property type="match status" value="1"/>
</dbReference>
<dbReference type="EMBL" id="JAUUDS010000001">
    <property type="protein sequence ID" value="MDP1026025.1"/>
    <property type="molecule type" value="Genomic_DNA"/>
</dbReference>
<accession>A0ABT9EGD3</accession>
<evidence type="ECO:0000259" key="1">
    <source>
        <dbReference type="PROSITE" id="PS52015"/>
    </source>
</evidence>
<name>A0ABT9EGD3_9SPHN</name>
<proteinExistence type="predicted"/>
<dbReference type="SUPFAM" id="SSF74653">
    <property type="entry name" value="TolA/TonB C-terminal domain"/>
    <property type="match status" value="1"/>
</dbReference>
<dbReference type="InterPro" id="IPR011990">
    <property type="entry name" value="TPR-like_helical_dom_sf"/>
</dbReference>
<dbReference type="Proteomes" id="UP001230685">
    <property type="component" value="Unassembled WGS sequence"/>
</dbReference>
<comment type="caution">
    <text evidence="2">The sequence shown here is derived from an EMBL/GenBank/DDBJ whole genome shotgun (WGS) entry which is preliminary data.</text>
</comment>
<evidence type="ECO:0000313" key="3">
    <source>
        <dbReference type="Proteomes" id="UP001230685"/>
    </source>
</evidence>
<reference evidence="2 3" key="1">
    <citation type="submission" date="2023-07" db="EMBL/GenBank/DDBJ databases">
        <authorList>
            <person name="Kim M.K."/>
        </authorList>
    </citation>
    <scope>NUCLEOTIDE SEQUENCE [LARGE SCALE GENOMIC DNA]</scope>
    <source>
        <strain evidence="2 3">KR1UV-12</strain>
    </source>
</reference>
<protein>
    <recommendedName>
        <fullName evidence="1">TonB C-terminal domain-containing protein</fullName>
    </recommendedName>
</protein>
<feature type="domain" description="TonB C-terminal" evidence="1">
    <location>
        <begin position="560"/>
        <end position="652"/>
    </location>
</feature>
<dbReference type="Gene3D" id="3.30.2420.10">
    <property type="entry name" value="TonB"/>
    <property type="match status" value="1"/>
</dbReference>
<sequence length="652" mass="68363">MMAGVVWWSVAAAAAVATQAPERTVQQDFDAATALDAAPDAGPALAAWEALGKRVRPGSRSAAIVLVRKGDALFRLGRMEEASAALQAGLAALPASDATLRQDRSRAALLLGALSRETLDYAGAARRFTEAEALADEPGDKLSVLVSLAQVQTFVDPAAAGRTLARIDTLAAPMKLNASDKAIIARRHATLMLNTGDIGGAKTQASYAVNALGGLTDRTKLDDVPARADAALAYLLAGDRDKAREYMAMTGAGRLSKGEFNPAAEMQPPDCGGEAGLKPADVAVVEFTIGADGRVTGVQPIYAAGGGGVALEFARAVRRWSWPVKDVAAIPPFFRYGVRVEMRCSTAFARPSIADSMDARLEQWLVDQGVPAPPVAEDGDAAAVEGQRKALAAAATHSPDSLETLGAAYRLASNRVVPREESAALYARAAAIAVKKDAPPLARLALDLPSRTRALVDEWRDGAFARVATPLSREPGYAADPQAQAAIALMTADQLHGKRDDAALALLRPVGADARLAASDPFRVGALIRIASIEQRRGAADAARTTFAATGLAADQCAILDAPPKMTSMPGSEAFPMEAMRWGFEGWTMLQYDITASGRTGNARTLLSYPPFIFSQAGTDFAGRARFAKTFRPDGQLGCGGTISRIVFKMPG</sequence>
<dbReference type="Gene3D" id="1.25.40.10">
    <property type="entry name" value="Tetratricopeptide repeat domain"/>
    <property type="match status" value="1"/>
</dbReference>
<evidence type="ECO:0000313" key="2">
    <source>
        <dbReference type="EMBL" id="MDP1026025.1"/>
    </source>
</evidence>
<keyword evidence="3" id="KW-1185">Reference proteome</keyword>
<dbReference type="InterPro" id="IPR037682">
    <property type="entry name" value="TonB_C"/>
</dbReference>
<organism evidence="2 3">
    <name type="scientific">Sphingomonas aurea</name>
    <dbReference type="NCBI Taxonomy" id="3063994"/>
    <lineage>
        <taxon>Bacteria</taxon>
        <taxon>Pseudomonadati</taxon>
        <taxon>Pseudomonadota</taxon>
        <taxon>Alphaproteobacteria</taxon>
        <taxon>Sphingomonadales</taxon>
        <taxon>Sphingomonadaceae</taxon>
        <taxon>Sphingomonas</taxon>
    </lineage>
</organism>
<gene>
    <name evidence="2" type="ORF">Q5H91_02280</name>
</gene>
<dbReference type="RefSeq" id="WP_305171596.1">
    <property type="nucleotide sequence ID" value="NZ_JAUUDS010000001.1"/>
</dbReference>